<evidence type="ECO:0000256" key="7">
    <source>
        <dbReference type="HAMAP-Rule" id="MF_01008"/>
    </source>
</evidence>
<evidence type="ECO:0000256" key="3">
    <source>
        <dbReference type="ARBA" id="ARBA00022737"/>
    </source>
</evidence>
<dbReference type="InterPro" id="IPR020603">
    <property type="entry name" value="MraZ_dom"/>
</dbReference>
<dbReference type="PANTHER" id="PTHR34701">
    <property type="entry name" value="TRANSCRIPTIONAL REGULATOR MRAZ"/>
    <property type="match status" value="1"/>
</dbReference>
<keyword evidence="2 7" id="KW-0963">Cytoplasm</keyword>
<gene>
    <name evidence="7" type="primary">mraZ</name>
    <name evidence="9" type="ORF">HNR13_001998</name>
</gene>
<dbReference type="InterPro" id="IPR035642">
    <property type="entry name" value="MraZ_N"/>
</dbReference>
<feature type="domain" description="SpoVT-AbrB" evidence="8">
    <location>
        <begin position="8"/>
        <end position="50"/>
    </location>
</feature>
<dbReference type="PROSITE" id="PS51740">
    <property type="entry name" value="SPOVT_ABRB"/>
    <property type="match status" value="2"/>
</dbReference>
<dbReference type="Gene3D" id="3.40.1550.20">
    <property type="entry name" value="Transcriptional regulator MraZ domain"/>
    <property type="match status" value="1"/>
</dbReference>
<dbReference type="InterPro" id="IPR038619">
    <property type="entry name" value="MraZ_sf"/>
</dbReference>
<sequence>MESMFLGTYAPKLDEKGRIILPAKFRDELASGLVLTRGQEHCVYVFSQREFESLHEKIRQAPVTSKQARDYLRVFLSGASAEVPDKQNRVTIPTPLRSYAGLDRDLVVIGAGSRAEIWDAEAWETYLAEQEAAFANTEEEVIPGLF</sequence>
<dbReference type="GO" id="GO:0009295">
    <property type="term" value="C:nucleoid"/>
    <property type="evidence" value="ECO:0007669"/>
    <property type="project" value="UniProtKB-SubCell"/>
</dbReference>
<comment type="similarity">
    <text evidence="7">Belongs to the MraZ family.</text>
</comment>
<accession>A0A853CWG4</accession>
<keyword evidence="4 7" id="KW-0805">Transcription regulation</keyword>
<keyword evidence="3" id="KW-0677">Repeat</keyword>
<dbReference type="AlphaFoldDB" id="A0A853CWG4"/>
<dbReference type="Pfam" id="PF02381">
    <property type="entry name" value="MraZ"/>
    <property type="match status" value="2"/>
</dbReference>
<dbReference type="PANTHER" id="PTHR34701:SF1">
    <property type="entry name" value="TRANSCRIPTIONAL REGULATOR MRAZ"/>
    <property type="match status" value="1"/>
</dbReference>
<evidence type="ECO:0000259" key="8">
    <source>
        <dbReference type="PROSITE" id="PS51740"/>
    </source>
</evidence>
<evidence type="ECO:0000256" key="1">
    <source>
        <dbReference type="ARBA" id="ARBA00013860"/>
    </source>
</evidence>
<dbReference type="NCBIfam" id="TIGR00242">
    <property type="entry name" value="division/cell wall cluster transcriptional repressor MraZ"/>
    <property type="match status" value="1"/>
</dbReference>
<evidence type="ECO:0000313" key="9">
    <source>
        <dbReference type="EMBL" id="NYJ23711.1"/>
    </source>
</evidence>
<organism evidence="9 10">
    <name type="scientific">Leifsonia shinshuensis</name>
    <dbReference type="NCBI Taxonomy" id="150026"/>
    <lineage>
        <taxon>Bacteria</taxon>
        <taxon>Bacillati</taxon>
        <taxon>Actinomycetota</taxon>
        <taxon>Actinomycetes</taxon>
        <taxon>Micrococcales</taxon>
        <taxon>Microbacteriaceae</taxon>
        <taxon>Leifsonia</taxon>
    </lineage>
</organism>
<evidence type="ECO:0000313" key="10">
    <source>
        <dbReference type="Proteomes" id="UP000578352"/>
    </source>
</evidence>
<comment type="subunit">
    <text evidence="7">Forms oligomers.</text>
</comment>
<evidence type="ECO:0000256" key="6">
    <source>
        <dbReference type="ARBA" id="ARBA00023163"/>
    </source>
</evidence>
<dbReference type="Proteomes" id="UP000578352">
    <property type="component" value="Unassembled WGS sequence"/>
</dbReference>
<dbReference type="GO" id="GO:0000976">
    <property type="term" value="F:transcription cis-regulatory region binding"/>
    <property type="evidence" value="ECO:0007669"/>
    <property type="project" value="TreeGrafter"/>
</dbReference>
<dbReference type="HAMAP" id="MF_01008">
    <property type="entry name" value="MraZ"/>
    <property type="match status" value="1"/>
</dbReference>
<dbReference type="GO" id="GO:0005737">
    <property type="term" value="C:cytoplasm"/>
    <property type="evidence" value="ECO:0007669"/>
    <property type="project" value="UniProtKB-UniRule"/>
</dbReference>
<dbReference type="EMBL" id="JACCFL010000001">
    <property type="protein sequence ID" value="NYJ23711.1"/>
    <property type="molecule type" value="Genomic_DNA"/>
</dbReference>
<reference evidence="9 10" key="1">
    <citation type="submission" date="2020-07" db="EMBL/GenBank/DDBJ databases">
        <title>Sequencing the genomes of 1000 actinobacteria strains.</title>
        <authorList>
            <person name="Klenk H.-P."/>
        </authorList>
    </citation>
    <scope>NUCLEOTIDE SEQUENCE [LARGE SCALE GENOMIC DNA]</scope>
    <source>
        <strain evidence="9 10">DSM 15165</strain>
    </source>
</reference>
<dbReference type="InterPro" id="IPR037914">
    <property type="entry name" value="SpoVT-AbrB_sf"/>
</dbReference>
<dbReference type="GO" id="GO:0003700">
    <property type="term" value="F:DNA-binding transcription factor activity"/>
    <property type="evidence" value="ECO:0007669"/>
    <property type="project" value="UniProtKB-UniRule"/>
</dbReference>
<evidence type="ECO:0000256" key="4">
    <source>
        <dbReference type="ARBA" id="ARBA00023015"/>
    </source>
</evidence>
<dbReference type="InterPro" id="IPR003444">
    <property type="entry name" value="MraZ"/>
</dbReference>
<dbReference type="CDD" id="cd16320">
    <property type="entry name" value="MraZ_N"/>
    <property type="match status" value="1"/>
</dbReference>
<evidence type="ECO:0000256" key="2">
    <source>
        <dbReference type="ARBA" id="ARBA00022490"/>
    </source>
</evidence>
<proteinExistence type="inferred from homology"/>
<feature type="domain" description="SpoVT-AbrB" evidence="8">
    <location>
        <begin position="79"/>
        <end position="122"/>
    </location>
</feature>
<protein>
    <recommendedName>
        <fullName evidence="1 7">Transcriptional regulator MraZ</fullName>
    </recommendedName>
</protein>
<comment type="caution">
    <text evidence="9">The sequence shown here is derived from an EMBL/GenBank/DDBJ whole genome shotgun (WGS) entry which is preliminary data.</text>
</comment>
<dbReference type="InterPro" id="IPR035644">
    <property type="entry name" value="MraZ_C"/>
</dbReference>
<keyword evidence="5 7" id="KW-0238">DNA-binding</keyword>
<keyword evidence="6 7" id="KW-0804">Transcription</keyword>
<dbReference type="CDD" id="cd16321">
    <property type="entry name" value="MraZ_C"/>
    <property type="match status" value="1"/>
</dbReference>
<evidence type="ECO:0000256" key="5">
    <source>
        <dbReference type="ARBA" id="ARBA00023125"/>
    </source>
</evidence>
<dbReference type="InterPro" id="IPR007159">
    <property type="entry name" value="SpoVT-AbrB_dom"/>
</dbReference>
<comment type="subcellular location">
    <subcellularLocation>
        <location evidence="7">Cytoplasm</location>
        <location evidence="7">Nucleoid</location>
    </subcellularLocation>
</comment>
<dbReference type="SUPFAM" id="SSF89447">
    <property type="entry name" value="AbrB/MazE/MraZ-like"/>
    <property type="match status" value="1"/>
</dbReference>
<dbReference type="GO" id="GO:2000143">
    <property type="term" value="P:negative regulation of DNA-templated transcription initiation"/>
    <property type="evidence" value="ECO:0007669"/>
    <property type="project" value="TreeGrafter"/>
</dbReference>
<name>A0A853CWG4_9MICO</name>